<keyword evidence="2" id="KW-1185">Reference proteome</keyword>
<dbReference type="InterPro" id="IPR009737">
    <property type="entry name" value="Aim32/Apd1-like"/>
</dbReference>
<dbReference type="Pfam" id="PF06999">
    <property type="entry name" value="Suc_Fer-like"/>
    <property type="match status" value="1"/>
</dbReference>
<dbReference type="InterPro" id="IPR036249">
    <property type="entry name" value="Thioredoxin-like_sf"/>
</dbReference>
<organism evidence="1 2">
    <name type="scientific">Nocardioides jejuensis</name>
    <dbReference type="NCBI Taxonomy" id="2502782"/>
    <lineage>
        <taxon>Bacteria</taxon>
        <taxon>Bacillati</taxon>
        <taxon>Actinomycetota</taxon>
        <taxon>Actinomycetes</taxon>
        <taxon>Propionibacteriales</taxon>
        <taxon>Nocardioidaceae</taxon>
        <taxon>Nocardioides</taxon>
    </lineage>
</organism>
<evidence type="ECO:0000313" key="1">
    <source>
        <dbReference type="EMBL" id="TCJ21898.1"/>
    </source>
</evidence>
<proteinExistence type="predicted"/>
<accession>A0A4R1BVW6</accession>
<gene>
    <name evidence="1" type="ORF">EPD65_14010</name>
</gene>
<dbReference type="Proteomes" id="UP000295453">
    <property type="component" value="Unassembled WGS sequence"/>
</dbReference>
<dbReference type="AlphaFoldDB" id="A0A4R1BVW6"/>
<dbReference type="EMBL" id="SJZJ01000028">
    <property type="protein sequence ID" value="TCJ21898.1"/>
    <property type="molecule type" value="Genomic_DNA"/>
</dbReference>
<dbReference type="SUPFAM" id="SSF52833">
    <property type="entry name" value="Thioredoxin-like"/>
    <property type="match status" value="1"/>
</dbReference>
<evidence type="ECO:0000313" key="2">
    <source>
        <dbReference type="Proteomes" id="UP000295453"/>
    </source>
</evidence>
<reference evidence="1 2" key="1">
    <citation type="submission" date="2019-03" db="EMBL/GenBank/DDBJ databases">
        <authorList>
            <person name="Kim M.K.M."/>
        </authorList>
    </citation>
    <scope>NUCLEOTIDE SEQUENCE [LARGE SCALE GENOMIC DNA]</scope>
    <source>
        <strain evidence="1 2">18JY15-6</strain>
    </source>
</reference>
<dbReference type="OrthoDB" id="3399139at2"/>
<name>A0A4R1BVW6_9ACTN</name>
<sequence length="304" mass="31862">MFRMTTPFRCSVAALDLPMAGTAATDTGFLLIEHPGPWGNKALAESRLVPEAARDALALAAAARGIRVQLIRRPGERAPAGTTFRVFLAHPAAGRLDVQDLNDRAALADLDLDLATRGPGWQPYAGSLLLICTNGRRDICCAEFGRPVAQAAAAALPEETWETTHLGGHRFAVAALTLPDGMSYGRVDADAARVIGEAAGAGAVVPAYLRGRSSYPPQVQAAEIALYAALGVTAVDAFTLVDDTTADGAGVVTFRLGEVEHEVAVTAYEQAPARQSCADLAEKPSTTWRVESVRARAGSDSGSR</sequence>
<comment type="caution">
    <text evidence="1">The sequence shown here is derived from an EMBL/GenBank/DDBJ whole genome shotgun (WGS) entry which is preliminary data.</text>
</comment>
<protein>
    <submittedName>
        <fullName evidence="1">Sucrase ferredoxin</fullName>
    </submittedName>
</protein>